<dbReference type="Proteomes" id="UP000319424">
    <property type="component" value="Unassembled WGS sequence"/>
</dbReference>
<name>A0A552UUV4_9FIRM</name>
<evidence type="ECO:0000313" key="2">
    <source>
        <dbReference type="Proteomes" id="UP000319424"/>
    </source>
</evidence>
<gene>
    <name evidence="1" type="ORF">FL857_11835</name>
</gene>
<sequence>MAIGAVTGAIGGALPGSTAVWIGIGGGIEGIADRFLRGEKTTAGNLMQDIFLSMVTAGILDNVARKIKKAGAYKVAKEKVEKQINKIFEPVVDTFNRGVKKVIPEGLAFSPSKIDDTLGKESKNFLSNFKKNFKDIVTGSGKESVEKAATKETKLIANNTNDVVSFEVNKSFNSYSGDLMLPKESARYSEYWREKGIGSDNTWKAFSVANPDKTIDDYFKLVNEMSPWPIGKSGTPKLLQSGDRFYMAVQNDAPNNMIGGFGVKEKIISTQFVRENLAVKSDWKKTCNVIREFEVNDGISLNVLEGPVGPQVDLTIDSYLPGDMTITQYDLFSGLDHGINREDYVHIVDEFWVD</sequence>
<reference evidence="1 2" key="1">
    <citation type="submission" date="2019-07" db="EMBL/GenBank/DDBJ databases">
        <title>Criibacterium bergeronii gen. nov., sp. nov. isolated from human clinical samples.</title>
        <authorList>
            <person name="Maheux A.F."/>
            <person name="Boudreau D.K."/>
            <person name="Berube E."/>
            <person name="Brodeur S."/>
            <person name="Bernard K.A."/>
            <person name="Abed J.Y."/>
            <person name="Ducrey E."/>
            <person name="Guay E.F."/>
            <person name="Raymond F."/>
            <person name="Corbeil J."/>
            <person name="Domingo M.-C."/>
            <person name="Roy P.H."/>
            <person name="Boissinot M."/>
            <person name="Tocheva E.I."/>
            <person name="Omar R.F."/>
        </authorList>
    </citation>
    <scope>NUCLEOTIDE SEQUENCE [LARGE SCALE GENOMIC DNA]</scope>
    <source>
        <strain evidence="1 2">CCRI-24246</strain>
    </source>
</reference>
<accession>A0A552UUV4</accession>
<evidence type="ECO:0000313" key="1">
    <source>
        <dbReference type="EMBL" id="TRW22006.1"/>
    </source>
</evidence>
<comment type="caution">
    <text evidence="1">The sequence shown here is derived from an EMBL/GenBank/DDBJ whole genome shotgun (WGS) entry which is preliminary data.</text>
</comment>
<protein>
    <submittedName>
        <fullName evidence="1">Uncharacterized protein</fullName>
    </submittedName>
</protein>
<proteinExistence type="predicted"/>
<organism evidence="1 2">
    <name type="scientific">Criibacterium bergeronii</name>
    <dbReference type="NCBI Taxonomy" id="1871336"/>
    <lineage>
        <taxon>Bacteria</taxon>
        <taxon>Bacillati</taxon>
        <taxon>Bacillota</taxon>
        <taxon>Clostridia</taxon>
        <taxon>Peptostreptococcales</taxon>
        <taxon>Filifactoraceae</taxon>
        <taxon>Criibacterium</taxon>
    </lineage>
</organism>
<dbReference type="AlphaFoldDB" id="A0A552UUV4"/>
<dbReference type="EMBL" id="VJXW01000037">
    <property type="protein sequence ID" value="TRW22006.1"/>
    <property type="molecule type" value="Genomic_DNA"/>
</dbReference>